<keyword evidence="4" id="KW-1134">Transmembrane beta strand</keyword>
<evidence type="ECO:0000256" key="6">
    <source>
        <dbReference type="ARBA" id="ARBA00023136"/>
    </source>
</evidence>
<keyword evidence="7" id="KW-0998">Cell outer membrane</keyword>
<comment type="caution">
    <text evidence="8">The sequence shown here is derived from an EMBL/GenBank/DDBJ whole genome shotgun (WGS) entry which is preliminary data.</text>
</comment>
<comment type="subcellular location">
    <subcellularLocation>
        <location evidence="1">Cell outer membrane</location>
    </subcellularLocation>
</comment>
<protein>
    <submittedName>
        <fullName evidence="8">Outer membrane channel protein</fullName>
    </submittedName>
</protein>
<sequence>MILLATLASGIGCATPRKQQRTIVASQFDEPKKTPKPLTASIAFNRSAEVEVSATPVSYNERPIVAPVEANTTVVSEYFVRKWSEWQCVESAITNHRRNDVAHHRIHVSMAQLRQAESTFWPQLTGNFSVTRIRQGIDTKVPASAFGVPSPNLISIPLTGEQVETATLDATLPLYVGGARKAGISIADAGLRIAKQEARLTNNDVVRVARRAYFGTILTRQMLELGLETETRLRVTQEMTQGLLDSGSEMVNRTDFLRGEVVIASVEAMIAEANAKAQLARTALANAVGADARQEIDSVEAVLPYQPINIDLEEMTAEAYAFRPDWNQMQDAVRISASQVDLAKSGLYPKLLASGALIQASDDLGGAGVITPNGDNWRIGLYAQVPLFTGFKTMNEIRQAKAQYCARQSERMLLHDGIGVQVKKAYIDLIQARDQIAATDRAWQRAVENRQLLIRGYQIGMSESKDVIEAQMTETAMKRENLMALYAWNVSLIELDYATGHCIEQLLP</sequence>
<gene>
    <name evidence="8" type="ORF">Poly41_36290</name>
</gene>
<proteinExistence type="inferred from homology"/>
<evidence type="ECO:0000256" key="5">
    <source>
        <dbReference type="ARBA" id="ARBA00022692"/>
    </source>
</evidence>
<dbReference type="InterPro" id="IPR003423">
    <property type="entry name" value="OMP_efflux"/>
</dbReference>
<keyword evidence="3" id="KW-0813">Transport</keyword>
<dbReference type="Gene3D" id="1.20.1600.10">
    <property type="entry name" value="Outer membrane efflux proteins (OEP)"/>
    <property type="match status" value="1"/>
</dbReference>
<dbReference type="GO" id="GO:0009279">
    <property type="term" value="C:cell outer membrane"/>
    <property type="evidence" value="ECO:0007669"/>
    <property type="project" value="UniProtKB-SubCell"/>
</dbReference>
<organism evidence="8 9">
    <name type="scientific">Novipirellula artificiosorum</name>
    <dbReference type="NCBI Taxonomy" id="2528016"/>
    <lineage>
        <taxon>Bacteria</taxon>
        <taxon>Pseudomonadati</taxon>
        <taxon>Planctomycetota</taxon>
        <taxon>Planctomycetia</taxon>
        <taxon>Pirellulales</taxon>
        <taxon>Pirellulaceae</taxon>
        <taxon>Novipirellula</taxon>
    </lineage>
</organism>
<dbReference type="Pfam" id="PF02321">
    <property type="entry name" value="OEP"/>
    <property type="match status" value="2"/>
</dbReference>
<dbReference type="InterPro" id="IPR051906">
    <property type="entry name" value="TolC-like"/>
</dbReference>
<keyword evidence="9" id="KW-1185">Reference proteome</keyword>
<dbReference type="EMBL" id="SJPV01000006">
    <property type="protein sequence ID" value="TWU35878.1"/>
    <property type="molecule type" value="Genomic_DNA"/>
</dbReference>
<dbReference type="PANTHER" id="PTHR30026:SF20">
    <property type="entry name" value="OUTER MEMBRANE PROTEIN TOLC"/>
    <property type="match status" value="1"/>
</dbReference>
<dbReference type="PANTHER" id="PTHR30026">
    <property type="entry name" value="OUTER MEMBRANE PROTEIN TOLC"/>
    <property type="match status" value="1"/>
</dbReference>
<dbReference type="GO" id="GO:0015562">
    <property type="term" value="F:efflux transmembrane transporter activity"/>
    <property type="evidence" value="ECO:0007669"/>
    <property type="project" value="InterPro"/>
</dbReference>
<dbReference type="SUPFAM" id="SSF56954">
    <property type="entry name" value="Outer membrane efflux proteins (OEP)"/>
    <property type="match status" value="1"/>
</dbReference>
<evidence type="ECO:0000256" key="2">
    <source>
        <dbReference type="ARBA" id="ARBA00007613"/>
    </source>
</evidence>
<dbReference type="Proteomes" id="UP000319143">
    <property type="component" value="Unassembled WGS sequence"/>
</dbReference>
<evidence type="ECO:0000313" key="8">
    <source>
        <dbReference type="EMBL" id="TWU35878.1"/>
    </source>
</evidence>
<reference evidence="8 9" key="1">
    <citation type="submission" date="2019-02" db="EMBL/GenBank/DDBJ databases">
        <title>Deep-cultivation of Planctomycetes and their phenomic and genomic characterization uncovers novel biology.</title>
        <authorList>
            <person name="Wiegand S."/>
            <person name="Jogler M."/>
            <person name="Boedeker C."/>
            <person name="Pinto D."/>
            <person name="Vollmers J."/>
            <person name="Rivas-Marin E."/>
            <person name="Kohn T."/>
            <person name="Peeters S.H."/>
            <person name="Heuer A."/>
            <person name="Rast P."/>
            <person name="Oberbeckmann S."/>
            <person name="Bunk B."/>
            <person name="Jeske O."/>
            <person name="Meyerdierks A."/>
            <person name="Storesund J.E."/>
            <person name="Kallscheuer N."/>
            <person name="Luecker S."/>
            <person name="Lage O.M."/>
            <person name="Pohl T."/>
            <person name="Merkel B.J."/>
            <person name="Hornburger P."/>
            <person name="Mueller R.-W."/>
            <person name="Bruemmer F."/>
            <person name="Labrenz M."/>
            <person name="Spormann A.M."/>
            <person name="Op Den Camp H."/>
            <person name="Overmann J."/>
            <person name="Amann R."/>
            <person name="Jetten M.S.M."/>
            <person name="Mascher T."/>
            <person name="Medema M.H."/>
            <person name="Devos D.P."/>
            <person name="Kaster A.-K."/>
            <person name="Ovreas L."/>
            <person name="Rohde M."/>
            <person name="Galperin M.Y."/>
            <person name="Jogler C."/>
        </authorList>
    </citation>
    <scope>NUCLEOTIDE SEQUENCE [LARGE SCALE GENOMIC DNA]</scope>
    <source>
        <strain evidence="8 9">Poly41</strain>
    </source>
</reference>
<name>A0A5C6DGR4_9BACT</name>
<evidence type="ECO:0000256" key="4">
    <source>
        <dbReference type="ARBA" id="ARBA00022452"/>
    </source>
</evidence>
<evidence type="ECO:0000256" key="7">
    <source>
        <dbReference type="ARBA" id="ARBA00023237"/>
    </source>
</evidence>
<evidence type="ECO:0000256" key="1">
    <source>
        <dbReference type="ARBA" id="ARBA00004442"/>
    </source>
</evidence>
<accession>A0A5C6DGR4</accession>
<evidence type="ECO:0000313" key="9">
    <source>
        <dbReference type="Proteomes" id="UP000319143"/>
    </source>
</evidence>
<comment type="similarity">
    <text evidence="2">Belongs to the outer membrane factor (OMF) (TC 1.B.17) family.</text>
</comment>
<dbReference type="GO" id="GO:0015288">
    <property type="term" value="F:porin activity"/>
    <property type="evidence" value="ECO:0007669"/>
    <property type="project" value="TreeGrafter"/>
</dbReference>
<dbReference type="GO" id="GO:1990281">
    <property type="term" value="C:efflux pump complex"/>
    <property type="evidence" value="ECO:0007669"/>
    <property type="project" value="TreeGrafter"/>
</dbReference>
<dbReference type="AlphaFoldDB" id="A0A5C6DGR4"/>
<evidence type="ECO:0000256" key="3">
    <source>
        <dbReference type="ARBA" id="ARBA00022448"/>
    </source>
</evidence>
<keyword evidence="5" id="KW-0812">Transmembrane</keyword>
<keyword evidence="6" id="KW-0472">Membrane</keyword>